<dbReference type="EMBL" id="KZ857407">
    <property type="protein sequence ID" value="RDX49071.1"/>
    <property type="molecule type" value="Genomic_DNA"/>
</dbReference>
<name>A0A371D973_9APHY</name>
<protein>
    <submittedName>
        <fullName evidence="1">Uncharacterized protein</fullName>
    </submittedName>
</protein>
<proteinExistence type="predicted"/>
<evidence type="ECO:0000313" key="1">
    <source>
        <dbReference type="EMBL" id="RDX49071.1"/>
    </source>
</evidence>
<keyword evidence="2" id="KW-1185">Reference proteome</keyword>
<gene>
    <name evidence="1" type="ORF">OH76DRAFT_1517082</name>
</gene>
<accession>A0A371D973</accession>
<sequence length="276" mass="30920">MFGGTSANYTHNKARTAFALIPLAVHPQPMIRRSEGTHLDIMTTLWRVFGQACRNVTARFGRCDVIATFKACFMQASCRESLHDHCCDLLRSFSLILRACIPRQPVRRHRGQRQYCQANATNNGIQAECLRWQRQRCPGATPCLLPSSCPPADSASLSTCFVLSRHQCLSQSTLSSSFPCLNAESCNDARLNLNQVSQLSAPCLCLACSRIRYVQLSPSRFQIWFLHQGKSPPTRQLLWDRGHCTAVAGASYRRQYYKCLTCTACTAPSPMYVVTM</sequence>
<dbReference type="Proteomes" id="UP000256964">
    <property type="component" value="Unassembled WGS sequence"/>
</dbReference>
<evidence type="ECO:0000313" key="2">
    <source>
        <dbReference type="Proteomes" id="UP000256964"/>
    </source>
</evidence>
<reference evidence="1 2" key="1">
    <citation type="journal article" date="2018" name="Biotechnol. Biofuels">
        <title>Integrative visual omics of the white-rot fungus Polyporus brumalis exposes the biotechnological potential of its oxidative enzymes for delignifying raw plant biomass.</title>
        <authorList>
            <person name="Miyauchi S."/>
            <person name="Rancon A."/>
            <person name="Drula E."/>
            <person name="Hage H."/>
            <person name="Chaduli D."/>
            <person name="Favel A."/>
            <person name="Grisel S."/>
            <person name="Henrissat B."/>
            <person name="Herpoel-Gimbert I."/>
            <person name="Ruiz-Duenas F.J."/>
            <person name="Chevret D."/>
            <person name="Hainaut M."/>
            <person name="Lin J."/>
            <person name="Wang M."/>
            <person name="Pangilinan J."/>
            <person name="Lipzen A."/>
            <person name="Lesage-Meessen L."/>
            <person name="Navarro D."/>
            <person name="Riley R."/>
            <person name="Grigoriev I.V."/>
            <person name="Zhou S."/>
            <person name="Raouche S."/>
            <person name="Rosso M.N."/>
        </authorList>
    </citation>
    <scope>NUCLEOTIDE SEQUENCE [LARGE SCALE GENOMIC DNA]</scope>
    <source>
        <strain evidence="1 2">BRFM 1820</strain>
    </source>
</reference>
<dbReference type="AlphaFoldDB" id="A0A371D973"/>
<organism evidence="1 2">
    <name type="scientific">Lentinus brumalis</name>
    <dbReference type="NCBI Taxonomy" id="2498619"/>
    <lineage>
        <taxon>Eukaryota</taxon>
        <taxon>Fungi</taxon>
        <taxon>Dikarya</taxon>
        <taxon>Basidiomycota</taxon>
        <taxon>Agaricomycotina</taxon>
        <taxon>Agaricomycetes</taxon>
        <taxon>Polyporales</taxon>
        <taxon>Polyporaceae</taxon>
        <taxon>Lentinus</taxon>
    </lineage>
</organism>